<dbReference type="STRING" id="252305.OB2597_13728"/>
<organism evidence="2 3">
    <name type="scientific">Pseudooceanicola batsensis (strain ATCC BAA-863 / DSM 15984 / KCTC 12145 / HTCC2597)</name>
    <name type="common">Oceanicola batsensis</name>
    <dbReference type="NCBI Taxonomy" id="252305"/>
    <lineage>
        <taxon>Bacteria</taxon>
        <taxon>Pseudomonadati</taxon>
        <taxon>Pseudomonadota</taxon>
        <taxon>Alphaproteobacteria</taxon>
        <taxon>Rhodobacterales</taxon>
        <taxon>Paracoccaceae</taxon>
        <taxon>Pseudooceanicola</taxon>
    </lineage>
</organism>
<dbReference type="Proteomes" id="UP000004318">
    <property type="component" value="Unassembled WGS sequence"/>
</dbReference>
<reference evidence="2 3" key="1">
    <citation type="journal article" date="2010" name="J. Bacteriol.">
        <title>Genome sequences of Oceanicola granulosus HTCC2516(T) and Oceanicola batsensis HTCC2597(TDelta).</title>
        <authorList>
            <person name="Thrash J.C."/>
            <person name="Cho J.C."/>
            <person name="Vergin K.L."/>
            <person name="Giovannoni S.J."/>
        </authorList>
    </citation>
    <scope>NUCLEOTIDE SEQUENCE [LARGE SCALE GENOMIC DNA]</scope>
    <source>
        <strain evidence="3">ATCC BAA-863 / DSM 15984 / KCTC 12145 / HTCC2597</strain>
    </source>
</reference>
<dbReference type="AlphaFoldDB" id="A3TYH4"/>
<gene>
    <name evidence="2" type="ORF">OB2597_13728</name>
</gene>
<keyword evidence="3" id="KW-1185">Reference proteome</keyword>
<evidence type="ECO:0000256" key="1">
    <source>
        <dbReference type="SAM" id="MobiDB-lite"/>
    </source>
</evidence>
<name>A3TYH4_PSEBH</name>
<evidence type="ECO:0000313" key="3">
    <source>
        <dbReference type="Proteomes" id="UP000004318"/>
    </source>
</evidence>
<accession>A3TYH4</accession>
<dbReference type="eggNOG" id="ENOG5034974">
    <property type="taxonomic scope" value="Bacteria"/>
</dbReference>
<sequence length="121" mass="12974">MPDLTWTKKTLAEILGEDRGLSDAAALQAAQFRQEDLDDLLTDERQALKQALRDAAHAARNARQPEMGEGDTRPDFTAEDITEGLLAARSALEAVPAGKRSEKANALIADCACEPAGATRN</sequence>
<evidence type="ECO:0000313" key="2">
    <source>
        <dbReference type="EMBL" id="EAQ03208.1"/>
    </source>
</evidence>
<protein>
    <submittedName>
        <fullName evidence="2">Uncharacterized protein</fullName>
    </submittedName>
</protein>
<feature type="region of interest" description="Disordered" evidence="1">
    <location>
        <begin position="53"/>
        <end position="76"/>
    </location>
</feature>
<dbReference type="EMBL" id="AAMO01000005">
    <property type="protein sequence ID" value="EAQ03208.1"/>
    <property type="molecule type" value="Genomic_DNA"/>
</dbReference>
<dbReference type="RefSeq" id="WP_009806962.1">
    <property type="nucleotide sequence ID" value="NZ_CH724131.1"/>
</dbReference>
<proteinExistence type="predicted"/>
<dbReference type="HOGENOM" id="CLU_2035622_0_0_5"/>
<comment type="caution">
    <text evidence="2">The sequence shown here is derived from an EMBL/GenBank/DDBJ whole genome shotgun (WGS) entry which is preliminary data.</text>
</comment>
<dbReference type="OrthoDB" id="7657891at2"/>